<dbReference type="KEGG" id="pgr:PGTG_20927"/>
<gene>
    <name evidence="1" type="ORF">PGTG_20927</name>
</gene>
<sequence>MLLTANVDHLLYQLASQASSSLLPAPMARKQFTQPCLQAFPAKPPIGVVPSDGGSAS</sequence>
<accession>H6QPS8</accession>
<dbReference type="HOGENOM" id="CLU_174213_0_0_1"/>
<dbReference type="VEuPathDB" id="FungiDB:PGTG_20927"/>
<dbReference type="GeneID" id="13542592"/>
<protein>
    <submittedName>
        <fullName evidence="1">Uncharacterized protein</fullName>
    </submittedName>
</protein>
<proteinExistence type="predicted"/>
<keyword evidence="2" id="KW-1185">Reference proteome</keyword>
<dbReference type="RefSeq" id="XP_003890471.1">
    <property type="nucleotide sequence ID" value="XM_003890422.1"/>
</dbReference>
<reference evidence="2" key="1">
    <citation type="journal article" date="2011" name="Proc. Natl. Acad. Sci. U.S.A.">
        <title>Obligate biotrophy features unraveled by the genomic analysis of rust fungi.</title>
        <authorList>
            <person name="Duplessis S."/>
            <person name="Cuomo C.A."/>
            <person name="Lin Y.-C."/>
            <person name="Aerts A."/>
            <person name="Tisserant E."/>
            <person name="Veneault-Fourrey C."/>
            <person name="Joly D.L."/>
            <person name="Hacquard S."/>
            <person name="Amselem J."/>
            <person name="Cantarel B.L."/>
            <person name="Chiu R."/>
            <person name="Coutinho P.M."/>
            <person name="Feau N."/>
            <person name="Field M."/>
            <person name="Frey P."/>
            <person name="Gelhaye E."/>
            <person name="Goldberg J."/>
            <person name="Grabherr M.G."/>
            <person name="Kodira C.D."/>
            <person name="Kohler A."/>
            <person name="Kuees U."/>
            <person name="Lindquist E.A."/>
            <person name="Lucas S.M."/>
            <person name="Mago R."/>
            <person name="Mauceli E."/>
            <person name="Morin E."/>
            <person name="Murat C."/>
            <person name="Pangilinan J.L."/>
            <person name="Park R."/>
            <person name="Pearson M."/>
            <person name="Quesneville H."/>
            <person name="Rouhier N."/>
            <person name="Sakthikumar S."/>
            <person name="Salamov A.A."/>
            <person name="Schmutz J."/>
            <person name="Selles B."/>
            <person name="Shapiro H."/>
            <person name="Tanguay P."/>
            <person name="Tuskan G.A."/>
            <person name="Henrissat B."/>
            <person name="Van de Peer Y."/>
            <person name="Rouze P."/>
            <person name="Ellis J.G."/>
            <person name="Dodds P.N."/>
            <person name="Schein J.E."/>
            <person name="Zhong S."/>
            <person name="Hamelin R.C."/>
            <person name="Grigoriev I.V."/>
            <person name="Szabo L.J."/>
            <person name="Martin F."/>
        </authorList>
    </citation>
    <scope>NUCLEOTIDE SEQUENCE [LARGE SCALE GENOMIC DNA]</scope>
    <source>
        <strain evidence="2">CRL 75-36-700-3 / race SCCL</strain>
    </source>
</reference>
<evidence type="ECO:0000313" key="2">
    <source>
        <dbReference type="Proteomes" id="UP000008783"/>
    </source>
</evidence>
<evidence type="ECO:0000313" key="1">
    <source>
        <dbReference type="EMBL" id="EHS64315.1"/>
    </source>
</evidence>
<dbReference type="Proteomes" id="UP000008783">
    <property type="component" value="Unassembled WGS sequence"/>
</dbReference>
<organism evidence="1 2">
    <name type="scientific">Puccinia graminis f. sp. tritici (strain CRL 75-36-700-3 / race SCCL)</name>
    <name type="common">Black stem rust fungus</name>
    <dbReference type="NCBI Taxonomy" id="418459"/>
    <lineage>
        <taxon>Eukaryota</taxon>
        <taxon>Fungi</taxon>
        <taxon>Dikarya</taxon>
        <taxon>Basidiomycota</taxon>
        <taxon>Pucciniomycotina</taxon>
        <taxon>Pucciniomycetes</taxon>
        <taxon>Pucciniales</taxon>
        <taxon>Pucciniaceae</taxon>
        <taxon>Puccinia</taxon>
    </lineage>
</organism>
<dbReference type="InParanoid" id="H6QPS8"/>
<dbReference type="AlphaFoldDB" id="H6QPS8"/>
<dbReference type="EMBL" id="DS178267">
    <property type="protein sequence ID" value="EHS64315.1"/>
    <property type="molecule type" value="Genomic_DNA"/>
</dbReference>
<name>H6QPS8_PUCGT</name>